<dbReference type="PATRIC" id="fig|937777.3.peg.800"/>
<protein>
    <recommendedName>
        <fullName evidence="4">Penicillin-binding protein</fullName>
    </recommendedName>
</protein>
<evidence type="ECO:0000313" key="3">
    <source>
        <dbReference type="Proteomes" id="UP000010467"/>
    </source>
</evidence>
<dbReference type="Proteomes" id="UP000010467">
    <property type="component" value="Chromosome"/>
</dbReference>
<organism evidence="2 3">
    <name type="scientific">Deinococcus peraridilitoris (strain DSM 19664 / LMG 22246 / CIP 109416 / KR-200)</name>
    <dbReference type="NCBI Taxonomy" id="937777"/>
    <lineage>
        <taxon>Bacteria</taxon>
        <taxon>Thermotogati</taxon>
        <taxon>Deinococcota</taxon>
        <taxon>Deinococci</taxon>
        <taxon>Deinococcales</taxon>
        <taxon>Deinococcaceae</taxon>
        <taxon>Deinococcus</taxon>
    </lineage>
</organism>
<feature type="chain" id="PRO_5003938977" description="Penicillin-binding protein" evidence="1">
    <location>
        <begin position="22"/>
        <end position="132"/>
    </location>
</feature>
<dbReference type="RefSeq" id="WP_015234678.1">
    <property type="nucleotide sequence ID" value="NC_019793.1"/>
</dbReference>
<dbReference type="STRING" id="937777.Deipe_0793"/>
<gene>
    <name evidence="2" type="ordered locus">Deipe_0793</name>
</gene>
<keyword evidence="3" id="KW-1185">Reference proteome</keyword>
<feature type="signal peptide" evidence="1">
    <location>
        <begin position="1"/>
        <end position="21"/>
    </location>
</feature>
<sequence>MKCPSGGLALGLLLMASPALAVPRLGEALPPHPWQTQRAPLELVVVYSHDCGDLGALWKDVLQAGVPVRAVNAEGVTAPAPGGVNVWRGEDATRFSRELRVRVYPSILLVREGRILSLWEGTIDLKALRELL</sequence>
<dbReference type="EMBL" id="CP003382">
    <property type="protein sequence ID" value="AFZ66368.1"/>
    <property type="molecule type" value="Genomic_DNA"/>
</dbReference>
<dbReference type="eggNOG" id="COG0744">
    <property type="taxonomic scope" value="Bacteria"/>
</dbReference>
<dbReference type="InterPro" id="IPR036249">
    <property type="entry name" value="Thioredoxin-like_sf"/>
</dbReference>
<proteinExistence type="predicted"/>
<evidence type="ECO:0008006" key="4">
    <source>
        <dbReference type="Google" id="ProtNLM"/>
    </source>
</evidence>
<dbReference type="SUPFAM" id="SSF52833">
    <property type="entry name" value="Thioredoxin-like"/>
    <property type="match status" value="1"/>
</dbReference>
<reference evidence="3" key="1">
    <citation type="submission" date="2012-03" db="EMBL/GenBank/DDBJ databases">
        <title>Complete sequence of chromosome of Deinococcus peraridilitoris DSM 19664.</title>
        <authorList>
            <person name="Lucas S."/>
            <person name="Copeland A."/>
            <person name="Lapidus A."/>
            <person name="Glavina del Rio T."/>
            <person name="Dalin E."/>
            <person name="Tice H."/>
            <person name="Bruce D."/>
            <person name="Goodwin L."/>
            <person name="Pitluck S."/>
            <person name="Peters L."/>
            <person name="Mikhailova N."/>
            <person name="Lu M."/>
            <person name="Kyrpides N."/>
            <person name="Mavromatis K."/>
            <person name="Ivanova N."/>
            <person name="Brettin T."/>
            <person name="Detter J.C."/>
            <person name="Han C."/>
            <person name="Larimer F."/>
            <person name="Land M."/>
            <person name="Hauser L."/>
            <person name="Markowitz V."/>
            <person name="Cheng J.-F."/>
            <person name="Hugenholtz P."/>
            <person name="Woyke T."/>
            <person name="Wu D."/>
            <person name="Pukall R."/>
            <person name="Steenblock K."/>
            <person name="Brambilla E."/>
            <person name="Klenk H.-P."/>
            <person name="Eisen J.A."/>
        </authorList>
    </citation>
    <scope>NUCLEOTIDE SEQUENCE [LARGE SCALE GENOMIC DNA]</scope>
    <source>
        <strain evidence="3">DSM 19664 / LMG 22246 / CIP 109416 / KR-200</strain>
    </source>
</reference>
<name>K9ZXH6_DEIPD</name>
<accession>K9ZXH6</accession>
<evidence type="ECO:0000313" key="2">
    <source>
        <dbReference type="EMBL" id="AFZ66368.1"/>
    </source>
</evidence>
<dbReference type="AlphaFoldDB" id="K9ZXH6"/>
<dbReference type="HOGENOM" id="CLU_1955967_0_0_0"/>
<keyword evidence="1" id="KW-0732">Signal</keyword>
<evidence type="ECO:0000256" key="1">
    <source>
        <dbReference type="SAM" id="SignalP"/>
    </source>
</evidence>
<dbReference type="KEGG" id="dpd:Deipe_0793"/>